<dbReference type="Proteomes" id="UP000321922">
    <property type="component" value="Unassembled WGS sequence"/>
</dbReference>
<keyword evidence="1" id="KW-0812">Transmembrane</keyword>
<dbReference type="OrthoDB" id="5894004at2"/>
<proteinExistence type="predicted"/>
<evidence type="ECO:0000256" key="1">
    <source>
        <dbReference type="SAM" id="Phobius"/>
    </source>
</evidence>
<dbReference type="RefSeq" id="WP_039981525.1">
    <property type="nucleotide sequence ID" value="NZ_BAOJ01000060.1"/>
</dbReference>
<gene>
    <name evidence="2" type="ORF">VSA01S_35990</name>
</gene>
<organism evidence="2 3">
    <name type="scientific">Vibrio sagamiensis NBRC 104589</name>
    <dbReference type="NCBI Taxonomy" id="1219064"/>
    <lineage>
        <taxon>Bacteria</taxon>
        <taxon>Pseudomonadati</taxon>
        <taxon>Pseudomonadota</taxon>
        <taxon>Gammaproteobacteria</taxon>
        <taxon>Vibrionales</taxon>
        <taxon>Vibrionaceae</taxon>
        <taxon>Vibrio</taxon>
    </lineage>
</organism>
<protein>
    <submittedName>
        <fullName evidence="2">Uncharacterized protein</fullName>
    </submittedName>
</protein>
<feature type="transmembrane region" description="Helical" evidence="1">
    <location>
        <begin position="6"/>
        <end position="23"/>
    </location>
</feature>
<sequence length="149" mass="16927">MSSSKYVSVSVIALLIISSLFVFKPFINGLGCDYELSESNGRIQYNIKCNKGFIYYDVWDKDTGQHYIKKSLYGYWGGITYRVNLYNTIFYGDSHSPTAKSGVSIYELLGLRAYYSVHNALFNYAIVDLPKGAIFRSSHDQALHKGFIE</sequence>
<evidence type="ECO:0000313" key="2">
    <source>
        <dbReference type="EMBL" id="GEM77487.1"/>
    </source>
</evidence>
<keyword evidence="1" id="KW-0472">Membrane</keyword>
<dbReference type="EMBL" id="BJXJ01000058">
    <property type="protein sequence ID" value="GEM77487.1"/>
    <property type="molecule type" value="Genomic_DNA"/>
</dbReference>
<dbReference type="AlphaFoldDB" id="A0A511QJX3"/>
<keyword evidence="1" id="KW-1133">Transmembrane helix</keyword>
<reference evidence="2 3" key="1">
    <citation type="submission" date="2019-07" db="EMBL/GenBank/DDBJ databases">
        <title>Whole genome shotgun sequence of Vibrio sagamiensis NBRC 104589.</title>
        <authorList>
            <person name="Hosoyama A."/>
            <person name="Uohara A."/>
            <person name="Ohji S."/>
            <person name="Ichikawa N."/>
        </authorList>
    </citation>
    <scope>NUCLEOTIDE SEQUENCE [LARGE SCALE GENOMIC DNA]</scope>
    <source>
        <strain evidence="2 3">NBRC 104589</strain>
    </source>
</reference>
<keyword evidence="3" id="KW-1185">Reference proteome</keyword>
<name>A0A511QJX3_9VIBR</name>
<accession>A0A511QJX3</accession>
<evidence type="ECO:0000313" key="3">
    <source>
        <dbReference type="Proteomes" id="UP000321922"/>
    </source>
</evidence>
<comment type="caution">
    <text evidence="2">The sequence shown here is derived from an EMBL/GenBank/DDBJ whole genome shotgun (WGS) entry which is preliminary data.</text>
</comment>